<name>A0A2S7WIH1_9FLAO</name>
<dbReference type="OrthoDB" id="1454428at2"/>
<evidence type="ECO:0000313" key="1">
    <source>
        <dbReference type="EMBL" id="PQJ77111.1"/>
    </source>
</evidence>
<reference evidence="1 2" key="1">
    <citation type="submission" date="2016-12" db="EMBL/GenBank/DDBJ databases">
        <title>Trade-off between light-utilization and light-protection in marine flavobacteria.</title>
        <authorList>
            <person name="Kumagai Y."/>
            <person name="Yoshizawa S."/>
            <person name="Kogure K."/>
            <person name="Iwasaki W."/>
        </authorList>
    </citation>
    <scope>NUCLEOTIDE SEQUENCE [LARGE SCALE GENOMIC DNA]</scope>
    <source>
        <strain evidence="1 2">ATCC 43844</strain>
    </source>
</reference>
<dbReference type="Proteomes" id="UP000239068">
    <property type="component" value="Unassembled WGS sequence"/>
</dbReference>
<dbReference type="RefSeq" id="WP_105022426.1">
    <property type="nucleotide sequence ID" value="NZ_MSCM01000002.1"/>
</dbReference>
<evidence type="ECO:0000313" key="2">
    <source>
        <dbReference type="Proteomes" id="UP000239068"/>
    </source>
</evidence>
<keyword evidence="2" id="KW-1185">Reference proteome</keyword>
<dbReference type="EMBL" id="MSCM01000002">
    <property type="protein sequence ID" value="PQJ77111.1"/>
    <property type="molecule type" value="Genomic_DNA"/>
</dbReference>
<comment type="caution">
    <text evidence="1">The sequence shown here is derived from an EMBL/GenBank/DDBJ whole genome shotgun (WGS) entry which is preliminary data.</text>
</comment>
<accession>A0A2S7WIH1</accession>
<proteinExistence type="predicted"/>
<gene>
    <name evidence="1" type="ORF">BTO16_14780</name>
</gene>
<dbReference type="AlphaFoldDB" id="A0A2S7WIH1"/>
<protein>
    <submittedName>
        <fullName evidence="1">Uncharacterized protein</fullName>
    </submittedName>
</protein>
<sequence>MKKEKRLQKFTSMENLKSVNEVKEYFDKNPNQQNELWQSLSKRLSDSYKDDVLTEMLISIISNEKIIEDIRNTTYEANNSKITNCIHNYILEHRNFPNQSFIIEKTKLSRQTIYNHLKEGINTKHNKLIKGANEIMSMSALQKLYLIGIQDNNPTALKHFIQLSGITNNNTTNVNNYIQINNLKISNEDFNKLPKETIIEIEAIVSKSIKQLKSF</sequence>
<organism evidence="1 2">
    <name type="scientific">Polaribacter glomeratus</name>
    <dbReference type="NCBI Taxonomy" id="102"/>
    <lineage>
        <taxon>Bacteria</taxon>
        <taxon>Pseudomonadati</taxon>
        <taxon>Bacteroidota</taxon>
        <taxon>Flavobacteriia</taxon>
        <taxon>Flavobacteriales</taxon>
        <taxon>Flavobacteriaceae</taxon>
    </lineage>
</organism>